<evidence type="ECO:0000313" key="2">
    <source>
        <dbReference type="Proteomes" id="UP000074866"/>
    </source>
</evidence>
<dbReference type="Proteomes" id="UP000074866">
    <property type="component" value="Unassembled WGS sequence"/>
</dbReference>
<comment type="caution">
    <text evidence="1">The sequence shown here is derived from an EMBL/GenBank/DDBJ whole genome shotgun (WGS) entry which is preliminary data.</text>
</comment>
<protein>
    <submittedName>
        <fullName evidence="1">Uncharacterized protein</fullName>
    </submittedName>
</protein>
<gene>
    <name evidence="1" type="ORF">NS115_09875</name>
</gene>
<organism evidence="1 2">
    <name type="scientific">Paenibacillus jamilae</name>
    <dbReference type="NCBI Taxonomy" id="114136"/>
    <lineage>
        <taxon>Bacteria</taxon>
        <taxon>Bacillati</taxon>
        <taxon>Bacillota</taxon>
        <taxon>Bacilli</taxon>
        <taxon>Bacillales</taxon>
        <taxon>Paenibacillaceae</taxon>
        <taxon>Paenibacillus</taxon>
    </lineage>
</organism>
<dbReference type="EMBL" id="LDRX01000040">
    <property type="protein sequence ID" value="KTS82755.1"/>
    <property type="molecule type" value="Genomic_DNA"/>
</dbReference>
<sequence length="483" mass="54563">MNSIKIILVITFVAIISACSGFKGEEAVPSPHPQEISSHRVTQDDRNVTEKEARWLLNGEEDPYPTQFLTNLDDPTGKTYIRIDDLVDAMQTKEERIKYRGSQVTVSRVSNDGSRMAIVRTISDVEEGDEKHILEVYDLNSGKKEFEFELPSTSYPVVSPDLSKYLYELNEQVYVYDAVKRKTTKIYLGKRKIDLGIISSGLFSPDGTRFCFEENDQPGIIMLNLSDISGAKRLLAGSMVSLLQWDQEDKLIYTISEEDDNYTKDVYSFDIESGEKRWITKSTAPFILSPDQKLALSAEYEASKMYLVHLSDGRKEDISSFTKNQGIRTAPIQWIEAKTNYMKYSNKVKVKRITASSTLPDQGIRSFNVDNLTDGNYSTSWCEGTKGGGVGETVTIDLGSTQEVRGIDITDNFMWVNNKYLNVSKIKKMKLDFSNGQSEVFEGSDARFKFDEPIRTSFVKITILEVKKGADFPNTCIGELKLL</sequence>
<proteinExistence type="predicted"/>
<accession>A0ACC4ZVS7</accession>
<keyword evidence="2" id="KW-1185">Reference proteome</keyword>
<reference evidence="1 2" key="1">
    <citation type="journal article" date="2016" name="Front. Microbiol.">
        <title>Genomic Resource of Rice Seed Associated Bacteria.</title>
        <authorList>
            <person name="Midha S."/>
            <person name="Bansal K."/>
            <person name="Sharma S."/>
            <person name="Kumar N."/>
            <person name="Patil P.P."/>
            <person name="Chaudhry V."/>
            <person name="Patil P.B."/>
        </authorList>
    </citation>
    <scope>NUCLEOTIDE SEQUENCE [LARGE SCALE GENOMIC DNA]</scope>
    <source>
        <strain evidence="1 2">NS115</strain>
    </source>
</reference>
<evidence type="ECO:0000313" key="1">
    <source>
        <dbReference type="EMBL" id="KTS82755.1"/>
    </source>
</evidence>
<name>A0ACC4ZVS7_9BACL</name>